<evidence type="ECO:0000313" key="4">
    <source>
        <dbReference type="Proteomes" id="UP000734854"/>
    </source>
</evidence>
<dbReference type="SUPFAM" id="SSF51126">
    <property type="entry name" value="Pectin lyase-like"/>
    <property type="match status" value="1"/>
</dbReference>
<dbReference type="Gene3D" id="2.160.20.10">
    <property type="entry name" value="Single-stranded right-handed beta-helix, Pectin lyase-like"/>
    <property type="match status" value="1"/>
</dbReference>
<dbReference type="InterPro" id="IPR045032">
    <property type="entry name" value="PEL"/>
</dbReference>
<dbReference type="InterPro" id="IPR002022">
    <property type="entry name" value="Pec_lyase"/>
</dbReference>
<comment type="caution">
    <text evidence="3">The sequence shown here is derived from an EMBL/GenBank/DDBJ whole genome shotgun (WGS) entry which is preliminary data.</text>
</comment>
<dbReference type="EMBL" id="JACMSC010000008">
    <property type="protein sequence ID" value="KAG6511762.1"/>
    <property type="molecule type" value="Genomic_DNA"/>
</dbReference>
<keyword evidence="1" id="KW-0456">Lyase</keyword>
<organism evidence="3 4">
    <name type="scientific">Zingiber officinale</name>
    <name type="common">Ginger</name>
    <name type="synonym">Amomum zingiber</name>
    <dbReference type="NCBI Taxonomy" id="94328"/>
    <lineage>
        <taxon>Eukaryota</taxon>
        <taxon>Viridiplantae</taxon>
        <taxon>Streptophyta</taxon>
        <taxon>Embryophyta</taxon>
        <taxon>Tracheophyta</taxon>
        <taxon>Spermatophyta</taxon>
        <taxon>Magnoliopsida</taxon>
        <taxon>Liliopsida</taxon>
        <taxon>Zingiberales</taxon>
        <taxon>Zingiberaceae</taxon>
        <taxon>Zingiber</taxon>
    </lineage>
</organism>
<evidence type="ECO:0000313" key="3">
    <source>
        <dbReference type="EMBL" id="KAG6511762.1"/>
    </source>
</evidence>
<reference evidence="3 4" key="1">
    <citation type="submission" date="2020-08" db="EMBL/GenBank/DDBJ databases">
        <title>Plant Genome Project.</title>
        <authorList>
            <person name="Zhang R.-G."/>
        </authorList>
    </citation>
    <scope>NUCLEOTIDE SEQUENCE [LARGE SCALE GENOMIC DNA]</scope>
    <source>
        <tissue evidence="3">Rhizome</tissue>
    </source>
</reference>
<protein>
    <recommendedName>
        <fullName evidence="2">Pectate lyase domain-containing protein</fullName>
    </recommendedName>
</protein>
<dbReference type="GO" id="GO:0030570">
    <property type="term" value="F:pectate lyase activity"/>
    <property type="evidence" value="ECO:0007669"/>
    <property type="project" value="InterPro"/>
</dbReference>
<dbReference type="Pfam" id="PF00544">
    <property type="entry name" value="Pectate_lyase_4"/>
    <property type="match status" value="1"/>
</dbReference>
<evidence type="ECO:0000256" key="1">
    <source>
        <dbReference type="ARBA" id="ARBA00023239"/>
    </source>
</evidence>
<keyword evidence="4" id="KW-1185">Reference proteome</keyword>
<proteinExistence type="predicted"/>
<accession>A0A8J5GS76</accession>
<dbReference type="InterPro" id="IPR011050">
    <property type="entry name" value="Pectin_lyase_fold/virulence"/>
</dbReference>
<sequence>MADGDAISIFGSSHVWVDHCSLSNCADGLVDAVMSSTAIKVANSYCTHHNEVMLLGHSDSYERDKSMQVTVAFNHSENA</sequence>
<name>A0A8J5GS76_ZINOF</name>
<gene>
    <name evidence="3" type="ORF">ZIOFF_029839</name>
</gene>
<dbReference type="InterPro" id="IPR012334">
    <property type="entry name" value="Pectin_lyas_fold"/>
</dbReference>
<feature type="domain" description="Pectate lyase" evidence="2">
    <location>
        <begin position="3"/>
        <end position="75"/>
    </location>
</feature>
<dbReference type="AlphaFoldDB" id="A0A8J5GS76"/>
<dbReference type="Proteomes" id="UP000734854">
    <property type="component" value="Unassembled WGS sequence"/>
</dbReference>
<dbReference type="PANTHER" id="PTHR31683:SF120">
    <property type="entry name" value="PECTATE LYASE 20-RELATED"/>
    <property type="match status" value="1"/>
</dbReference>
<dbReference type="PANTHER" id="PTHR31683">
    <property type="entry name" value="PECTATE LYASE 18-RELATED"/>
    <property type="match status" value="1"/>
</dbReference>
<evidence type="ECO:0000259" key="2">
    <source>
        <dbReference type="Pfam" id="PF00544"/>
    </source>
</evidence>